<dbReference type="PANTHER" id="PTHR34427:SF5">
    <property type="entry name" value="DUF4283 DOMAIN-CONTAINING PROTEIN"/>
    <property type="match status" value="1"/>
</dbReference>
<evidence type="ECO:0000256" key="1">
    <source>
        <dbReference type="PROSITE-ProRule" id="PRU00176"/>
    </source>
</evidence>
<organism evidence="4 5">
    <name type="scientific">Trifolium medium</name>
    <dbReference type="NCBI Taxonomy" id="97028"/>
    <lineage>
        <taxon>Eukaryota</taxon>
        <taxon>Viridiplantae</taxon>
        <taxon>Streptophyta</taxon>
        <taxon>Embryophyta</taxon>
        <taxon>Tracheophyta</taxon>
        <taxon>Spermatophyta</taxon>
        <taxon>Magnoliopsida</taxon>
        <taxon>eudicotyledons</taxon>
        <taxon>Gunneridae</taxon>
        <taxon>Pentapetalae</taxon>
        <taxon>rosids</taxon>
        <taxon>fabids</taxon>
        <taxon>Fabales</taxon>
        <taxon>Fabaceae</taxon>
        <taxon>Papilionoideae</taxon>
        <taxon>50 kb inversion clade</taxon>
        <taxon>NPAAA clade</taxon>
        <taxon>Hologalegina</taxon>
        <taxon>IRL clade</taxon>
        <taxon>Trifolieae</taxon>
        <taxon>Trifolium</taxon>
    </lineage>
</organism>
<keyword evidence="1" id="KW-0694">RNA-binding</keyword>
<protein>
    <submittedName>
        <fullName evidence="4">RNA recognition motif</fullName>
    </submittedName>
</protein>
<comment type="caution">
    <text evidence="4">The sequence shown here is derived from an EMBL/GenBank/DDBJ whole genome shotgun (WGS) entry which is preliminary data.</text>
</comment>
<proteinExistence type="predicted"/>
<dbReference type="CDD" id="cd00590">
    <property type="entry name" value="RRM_SF"/>
    <property type="match status" value="1"/>
</dbReference>
<dbReference type="PANTHER" id="PTHR34427">
    <property type="entry name" value="DUF4283 DOMAIN PROTEIN"/>
    <property type="match status" value="1"/>
</dbReference>
<dbReference type="EMBL" id="LXQA010002317">
    <property type="protein sequence ID" value="MCH81454.1"/>
    <property type="molecule type" value="Genomic_DNA"/>
</dbReference>
<feature type="non-terminal residue" evidence="4">
    <location>
        <position position="698"/>
    </location>
</feature>
<feature type="compositionally biased region" description="Basic residues" evidence="2">
    <location>
        <begin position="579"/>
        <end position="589"/>
    </location>
</feature>
<dbReference type="Gene3D" id="3.30.70.330">
    <property type="match status" value="1"/>
</dbReference>
<feature type="region of interest" description="Disordered" evidence="2">
    <location>
        <begin position="121"/>
        <end position="144"/>
    </location>
</feature>
<sequence>MREKESGRLERETEGSRRGRSRASSSKRYGYIHRVDQSSISFFVTNFPDDSTVEDLWMVFARHGRVGDVYIPNKVDKWGRRFAFVKYRDVKEVGELNQSLEEVWLGTFKLRVNKYRFERNEDLKKKEDSPRPKSRAVGEGEGRVQQGCSFRTALVRNEGRDYGFQDHDVLNVEVDDALVKELEQSFVGKLVLNVEVGRIKTTLYMEGLAHISVTDMGGKMVLLHSPKAGEMEVMCSSKPDWLTYYFKEVRPWSPSSFMDRRIAWVKVYGIPLHVWGENLFKAIGRKYGEFLDFDENTASRAKLDVARIKISTNFRGCIDDPLKVKVVGSVYNLRIVEERGMEEVFNHGDRMEENVFRWGESSKFPGEAMEVHSGAVGGSEEAEVVGESFDFLLSQKQVHGEEGLDDGDVSLYEEGKSTTQLLVSARQEGVTRGIGFQKECLDEISTEFNVGEGGAQRIMLTESELGDGKLVGSKEGGNRLMEICQVEGAAKISDRAVEVQDSPFENLWSHVGEPNRGRTHARSMSLPPIRAGGVLVGLGQRKEDGLDFSDTISLIEVRRGVYNNSVSDEVSQTQEKVPKQRSQRGRSRKSGNCSKMQILRAPKFVQFAEVVKVGGGKRRRKEKGVSRSREQNRVIEEQITTVQDSLDGPILEVVLLDSETSTAPSGVDRTLDDDQEDETAEGIQISRESAKLLEIQKK</sequence>
<dbReference type="AlphaFoldDB" id="A0A392M4Z5"/>
<dbReference type="SUPFAM" id="SSF54928">
    <property type="entry name" value="RNA-binding domain, RBD"/>
    <property type="match status" value="1"/>
</dbReference>
<feature type="compositionally biased region" description="Acidic residues" evidence="2">
    <location>
        <begin position="671"/>
        <end position="680"/>
    </location>
</feature>
<feature type="compositionally biased region" description="Basic and acidic residues" evidence="2">
    <location>
        <begin position="121"/>
        <end position="142"/>
    </location>
</feature>
<dbReference type="PROSITE" id="PS50102">
    <property type="entry name" value="RRM"/>
    <property type="match status" value="1"/>
</dbReference>
<gene>
    <name evidence="4" type="ORF">A2U01_0002241</name>
</gene>
<dbReference type="InterPro" id="IPR012677">
    <property type="entry name" value="Nucleotide-bd_a/b_plait_sf"/>
</dbReference>
<evidence type="ECO:0000313" key="5">
    <source>
        <dbReference type="Proteomes" id="UP000265520"/>
    </source>
</evidence>
<feature type="compositionally biased region" description="Basic and acidic residues" evidence="2">
    <location>
        <begin position="1"/>
        <end position="17"/>
    </location>
</feature>
<dbReference type="InterPro" id="IPR000504">
    <property type="entry name" value="RRM_dom"/>
</dbReference>
<dbReference type="InterPro" id="IPR035979">
    <property type="entry name" value="RBD_domain_sf"/>
</dbReference>
<feature type="region of interest" description="Disordered" evidence="2">
    <location>
        <begin position="566"/>
        <end position="595"/>
    </location>
</feature>
<dbReference type="SMART" id="SM00360">
    <property type="entry name" value="RRM"/>
    <property type="match status" value="1"/>
</dbReference>
<evidence type="ECO:0000259" key="3">
    <source>
        <dbReference type="PROSITE" id="PS50102"/>
    </source>
</evidence>
<feature type="domain" description="RRM" evidence="3">
    <location>
        <begin position="40"/>
        <end position="117"/>
    </location>
</feature>
<dbReference type="Pfam" id="PF00076">
    <property type="entry name" value="RRM_1"/>
    <property type="match status" value="1"/>
</dbReference>
<dbReference type="GO" id="GO:0003723">
    <property type="term" value="F:RNA binding"/>
    <property type="evidence" value="ECO:0007669"/>
    <property type="project" value="UniProtKB-UniRule"/>
</dbReference>
<name>A0A392M4Z5_9FABA</name>
<accession>A0A392M4Z5</accession>
<feature type="region of interest" description="Disordered" evidence="2">
    <location>
        <begin position="1"/>
        <end position="25"/>
    </location>
</feature>
<reference evidence="4 5" key="1">
    <citation type="journal article" date="2018" name="Front. Plant Sci.">
        <title>Red Clover (Trifolium pratense) and Zigzag Clover (T. medium) - A Picture of Genomic Similarities and Differences.</title>
        <authorList>
            <person name="Dluhosova J."/>
            <person name="Istvanek J."/>
            <person name="Nedelnik J."/>
            <person name="Repkova J."/>
        </authorList>
    </citation>
    <scope>NUCLEOTIDE SEQUENCE [LARGE SCALE GENOMIC DNA]</scope>
    <source>
        <strain evidence="5">cv. 10/8</strain>
        <tissue evidence="4">Leaf</tissue>
    </source>
</reference>
<dbReference type="Proteomes" id="UP000265520">
    <property type="component" value="Unassembled WGS sequence"/>
</dbReference>
<feature type="region of interest" description="Disordered" evidence="2">
    <location>
        <begin position="658"/>
        <end position="683"/>
    </location>
</feature>
<evidence type="ECO:0000313" key="4">
    <source>
        <dbReference type="EMBL" id="MCH81454.1"/>
    </source>
</evidence>
<evidence type="ECO:0000256" key="2">
    <source>
        <dbReference type="SAM" id="MobiDB-lite"/>
    </source>
</evidence>
<feature type="compositionally biased region" description="Polar residues" evidence="2">
    <location>
        <begin position="566"/>
        <end position="575"/>
    </location>
</feature>
<keyword evidence="5" id="KW-1185">Reference proteome</keyword>